<dbReference type="EMBL" id="JAAOZQ010000104">
    <property type="protein sequence ID" value="KAF7518117.1"/>
    <property type="molecule type" value="Genomic_DNA"/>
</dbReference>
<sequence length="420" mass="46777">MLGYDPFECGDLDGFRESGLSSFRPHHALKLRMKPIIDAIPETFDSLGILAGCPCGVQRATIAQRTPLHVLMQIAQCLAHIAAASNCPACMCAGISMMYLAWLRASECEERRGWSDSIIGCCECVGLSQFKLHDISEVIQQEPASVCQADCWAKALSDAGELSVGEALYVNRARVFTHPSGTTSFRNWLTKITEPYADQLFGSCDQMPFREALGLTGWYTVCCSHPLAQGAEETLREIIRYTMDAEMFSQYDFKSQRQIHSRSASLPDVDSSSSDRADKARPILREKSAVHATYVTRRLVDGIWTPFFYQRMSTPMISYHRSQIQQPTPIECLSVLVFDTFTHRRRLQEDGNIDSTSYVNSLNGQSASGAYSKWHAYICSLAHQAALSSLWDITHHLPPLNIDGDIPSSDSGRELPGKQE</sequence>
<comment type="caution">
    <text evidence="1">The sequence shown here is derived from an EMBL/GenBank/DDBJ whole genome shotgun (WGS) entry which is preliminary data.</text>
</comment>
<accession>A0A9P5KVX9</accession>
<reference evidence="1" key="1">
    <citation type="submission" date="2020-02" db="EMBL/GenBank/DDBJ databases">
        <authorList>
            <person name="Lichtner F.J."/>
        </authorList>
    </citation>
    <scope>NUCLEOTIDE SEQUENCE</scope>
    <source>
        <strain evidence="1">G10</strain>
    </source>
</reference>
<dbReference type="Proteomes" id="UP000701341">
    <property type="component" value="Unassembled WGS sequence"/>
</dbReference>
<dbReference type="AlphaFoldDB" id="A0A9P5KVX9"/>
<gene>
    <name evidence="1" type="ORF">PCG10_000605</name>
</gene>
<evidence type="ECO:0000313" key="2">
    <source>
        <dbReference type="Proteomes" id="UP000701341"/>
    </source>
</evidence>
<proteinExistence type="predicted"/>
<evidence type="ECO:0000313" key="1">
    <source>
        <dbReference type="EMBL" id="KAF7518117.1"/>
    </source>
</evidence>
<organism evidence="1 2">
    <name type="scientific">Penicillium crustosum</name>
    <name type="common">Blue mold fungus</name>
    <dbReference type="NCBI Taxonomy" id="36656"/>
    <lineage>
        <taxon>Eukaryota</taxon>
        <taxon>Fungi</taxon>
        <taxon>Dikarya</taxon>
        <taxon>Ascomycota</taxon>
        <taxon>Pezizomycotina</taxon>
        <taxon>Eurotiomycetes</taxon>
        <taxon>Eurotiomycetidae</taxon>
        <taxon>Eurotiales</taxon>
        <taxon>Aspergillaceae</taxon>
        <taxon>Penicillium</taxon>
    </lineage>
</organism>
<keyword evidence="2" id="KW-1185">Reference proteome</keyword>
<name>A0A9P5KVX9_PENCR</name>
<protein>
    <submittedName>
        <fullName evidence="1">Uncharacterized protein</fullName>
    </submittedName>
</protein>